<dbReference type="PANTHER" id="PTHR46268:SF6">
    <property type="entry name" value="UNIVERSAL STRESS PROTEIN UP12"/>
    <property type="match status" value="1"/>
</dbReference>
<keyword evidence="6" id="KW-1185">Reference proteome</keyword>
<organism evidence="3 6">
    <name type="scientific">Halanaeroarchaeum sulfurireducens</name>
    <dbReference type="NCBI Taxonomy" id="1604004"/>
    <lineage>
        <taxon>Archaea</taxon>
        <taxon>Methanobacteriati</taxon>
        <taxon>Methanobacteriota</taxon>
        <taxon>Stenosarchaea group</taxon>
        <taxon>Halobacteria</taxon>
        <taxon>Halobacteriales</taxon>
        <taxon>Halobacteriaceae</taxon>
        <taxon>Halanaeroarchaeum</taxon>
    </lineage>
</organism>
<dbReference type="Proteomes" id="UP000069906">
    <property type="component" value="Chromosome"/>
</dbReference>
<reference evidence="3 6" key="1">
    <citation type="journal article" date="2015" name="ISME J.">
        <title>Elemental sulfur and acetate can support life of a novel strictly anaerobic haloarchaeon.</title>
        <authorList>
            <person name="Sorokin D.Y."/>
            <person name="Kublanov I.V."/>
            <person name="Gavrilov S.N."/>
            <person name="Rojo D."/>
            <person name="Roman P."/>
            <person name="Golyshin P.N."/>
            <person name="Slepak V.Z."/>
            <person name="Smedile F."/>
            <person name="Ferrer M."/>
            <person name="Messina E."/>
            <person name="La Cono V."/>
            <person name="Yakimov M.M."/>
        </authorList>
    </citation>
    <scope>NUCLEOTIDE SEQUENCE [LARGE SCALE GENOMIC DNA]</scope>
    <source>
        <strain evidence="3 6">HSR2</strain>
    </source>
</reference>
<evidence type="ECO:0000313" key="6">
    <source>
        <dbReference type="Proteomes" id="UP000069906"/>
    </source>
</evidence>
<dbReference type="AlphaFoldDB" id="A0A0F7PDS5"/>
<dbReference type="InterPro" id="IPR006015">
    <property type="entry name" value="Universal_stress_UspA"/>
</dbReference>
<evidence type="ECO:0000259" key="2">
    <source>
        <dbReference type="Pfam" id="PF00582"/>
    </source>
</evidence>
<dbReference type="RefSeq" id="WP_050048239.1">
    <property type="nucleotide sequence ID" value="NZ_CP008874.1"/>
</dbReference>
<dbReference type="GeneID" id="26010344"/>
<proteinExistence type="inferred from homology"/>
<accession>A0A0F7PDS5</accession>
<evidence type="ECO:0000313" key="3">
    <source>
        <dbReference type="EMBL" id="AKH97488.1"/>
    </source>
</evidence>
<dbReference type="Proteomes" id="UP000060390">
    <property type="component" value="Chromosome"/>
</dbReference>
<evidence type="ECO:0000313" key="5">
    <source>
        <dbReference type="Proteomes" id="UP000060390"/>
    </source>
</evidence>
<dbReference type="InterPro" id="IPR014729">
    <property type="entry name" value="Rossmann-like_a/b/a_fold"/>
</dbReference>
<reference evidence="5" key="2">
    <citation type="submission" date="2015-05" db="EMBL/GenBank/DDBJ databases">
        <title>Complete genome sequence of Halanaeroarchaeum sulfurireducens type strain M27-SA2, a sulfate-reducer haloarchaeon from marine anoxic lake Medee.</title>
        <authorList>
            <person name="Messina E."/>
            <person name="Kublanov I.V."/>
            <person name="Toshchakov S."/>
            <person name="Arcadi E."/>
            <person name="La Spada G."/>
            <person name="La Cono V."/>
            <person name="Yakimov M.M."/>
        </authorList>
    </citation>
    <scope>NUCLEOTIDE SEQUENCE [LARGE SCALE GENOMIC DNA]</scope>
    <source>
        <strain evidence="5">M27-SA2</strain>
    </source>
</reference>
<dbReference type="EMBL" id="CP008874">
    <property type="protein sequence ID" value="AKH97488.1"/>
    <property type="molecule type" value="Genomic_DNA"/>
</dbReference>
<feature type="domain" description="UspA" evidence="2">
    <location>
        <begin position="1"/>
        <end position="141"/>
    </location>
</feature>
<reference evidence="4 5" key="3">
    <citation type="journal article" date="2016" name="Stand. Genomic Sci.">
        <title>Complete genome sequence of 'Halanaeroarchaeum sulfurireducens' M27-SA2, a sulfur-reducing and acetate-oxidizing haloarchaeon from the deep-sea hypersaline anoxic lake Medee.</title>
        <authorList>
            <person name="Messina E."/>
            <person name="Sorokin D.Y."/>
            <person name="Kublanov I.V."/>
            <person name="Toshchakov S."/>
            <person name="Lopatina A."/>
            <person name="Arcadi E."/>
            <person name="Smedile F."/>
            <person name="La Spada G."/>
            <person name="La Cono V."/>
            <person name="Yakimov M.M."/>
        </authorList>
    </citation>
    <scope>NUCLEOTIDE SEQUENCE [LARGE SCALE GENOMIC DNA]</scope>
    <source>
        <strain evidence="4 5">M27-SA2</strain>
    </source>
</reference>
<evidence type="ECO:0000313" key="4">
    <source>
        <dbReference type="EMBL" id="ALG81884.1"/>
    </source>
</evidence>
<comment type="similarity">
    <text evidence="1">Belongs to the universal stress protein A family.</text>
</comment>
<gene>
    <name evidence="3" type="primary">uspA14</name>
    <name evidence="4" type="ORF">HLASA_0988</name>
    <name evidence="3" type="ORF">HLASF_0999</name>
</gene>
<feature type="domain" description="UspA" evidence="2">
    <location>
        <begin position="151"/>
        <end position="283"/>
    </location>
</feature>
<name>A0A0F7PDS5_9EURY</name>
<evidence type="ECO:0000256" key="1">
    <source>
        <dbReference type="ARBA" id="ARBA00008791"/>
    </source>
</evidence>
<dbReference type="SUPFAM" id="SSF52402">
    <property type="entry name" value="Adenine nucleotide alpha hydrolases-like"/>
    <property type="match status" value="2"/>
</dbReference>
<dbReference type="Gene3D" id="3.40.50.620">
    <property type="entry name" value="HUPs"/>
    <property type="match status" value="2"/>
</dbReference>
<dbReference type="KEGG" id="hsf:HLASA_0988"/>
<sequence>MIDEILVPTDGSENAQRALDHATLLARAFDATVHGLYVINFTYAADFEGGIDSESVHGALEREGRNALDDVETGCEDAGVDWTTEILEGRTSVRISNYAMTNDIDLIVMGTHGRSGISRLLLGSVTEAVIRQCELPVLTVPTDAPPLETAYEDVLVATDGSDDAAFAIETAIDLASAVEATIHGISVVDTGLTRNQMIDLLLEEEAERAIESLEGAVTEAGLEVTTEILEGEPHEAIRDYATQHGVDLVVVGSHGKGAIERTFLGSVSERTIRTADRPILVTRHPSGEKS</sequence>
<dbReference type="OrthoDB" id="105697at2157"/>
<dbReference type="KEGG" id="hsu:HLASF_0999"/>
<dbReference type="Pfam" id="PF00582">
    <property type="entry name" value="Usp"/>
    <property type="match status" value="2"/>
</dbReference>
<dbReference type="HOGENOM" id="CLU_049301_2_1_2"/>
<dbReference type="EMBL" id="CP011564">
    <property type="protein sequence ID" value="ALG81884.1"/>
    <property type="molecule type" value="Genomic_DNA"/>
</dbReference>
<dbReference type="InterPro" id="IPR006016">
    <property type="entry name" value="UspA"/>
</dbReference>
<dbReference type="PRINTS" id="PR01438">
    <property type="entry name" value="UNVRSLSTRESS"/>
</dbReference>
<dbReference type="PANTHER" id="PTHR46268">
    <property type="entry name" value="STRESS RESPONSE PROTEIN NHAX"/>
    <property type="match status" value="1"/>
</dbReference>
<dbReference type="CDD" id="cd00293">
    <property type="entry name" value="USP-like"/>
    <property type="match status" value="2"/>
</dbReference>
<protein>
    <submittedName>
        <fullName evidence="3">UspA domain-containing protein</fullName>
    </submittedName>
</protein>